<comment type="caution">
    <text evidence="2">The sequence shown here is derived from an EMBL/GenBank/DDBJ whole genome shotgun (WGS) entry which is preliminary data.</text>
</comment>
<dbReference type="PATRIC" id="fig|888050.3.peg.539"/>
<dbReference type="OrthoDB" id="4146863at2"/>
<dbReference type="EMBL" id="AQHZ01000009">
    <property type="protein sequence ID" value="ENO18690.1"/>
    <property type="molecule type" value="Genomic_DNA"/>
</dbReference>
<proteinExistence type="predicted"/>
<dbReference type="Pfam" id="PF13814">
    <property type="entry name" value="Replic_Relax"/>
    <property type="match status" value="1"/>
</dbReference>
<gene>
    <name evidence="2" type="ORF">HMPREF9004_0561</name>
</gene>
<reference evidence="2 3" key="1">
    <citation type="submission" date="2013-03" db="EMBL/GenBank/DDBJ databases">
        <title>Reference genome for the Human Microbiome Project.</title>
        <authorList>
            <person name="Aqrawi P."/>
            <person name="Ayvaz T."/>
            <person name="Bess C."/>
            <person name="Blankenburg K."/>
            <person name="Coyle M."/>
            <person name="Deng J."/>
            <person name="Forbes L."/>
            <person name="Fowler G."/>
            <person name="Francisco L."/>
            <person name="Fu Q."/>
            <person name="Gibbs R."/>
            <person name="Gross S."/>
            <person name="Gubbala S."/>
            <person name="Hale W."/>
            <person name="Hemphill L."/>
            <person name="Highlander S."/>
            <person name="Hirani K."/>
            <person name="Jackson L."/>
            <person name="Jakkamsetti A."/>
            <person name="Javaid M."/>
            <person name="Jayaseelan J.C."/>
            <person name="Jiang H."/>
            <person name="Joshi V."/>
            <person name="Korchina V."/>
            <person name="Kovar C."/>
            <person name="Lara F."/>
            <person name="Lee S."/>
            <person name="Liu Y."/>
            <person name="Mata R."/>
            <person name="Mathew T."/>
            <person name="Munidasa M."/>
            <person name="Muzny D."/>
            <person name="Nazareth L."/>
            <person name="Ngo R."/>
            <person name="Nguyen L."/>
            <person name="Nguyen N."/>
            <person name="Okwuonu G."/>
            <person name="Ongeri F."/>
            <person name="Palculict T."/>
            <person name="Patil S."/>
            <person name="Petrosino J."/>
            <person name="Pham C."/>
            <person name="Pham P."/>
            <person name="Pu L.-L."/>
            <person name="Qin X."/>
            <person name="Qu J."/>
            <person name="Reid J."/>
            <person name="Ross M."/>
            <person name="Ruth R."/>
            <person name="Saada N."/>
            <person name="San Lucas F."/>
            <person name="Santibanez J."/>
            <person name="Shang Y."/>
            <person name="Simmons D."/>
            <person name="Song X.-Z."/>
            <person name="Tang L.-Y."/>
            <person name="Thornton R."/>
            <person name="Warren J."/>
            <person name="Weissenberger G."/>
            <person name="Wilczek-Boney K."/>
            <person name="Worley K."/>
            <person name="Youmans B."/>
            <person name="Zhang J."/>
            <person name="Zhang L."/>
            <person name="Zhao Z."/>
            <person name="Zhou C."/>
            <person name="Zhu D."/>
            <person name="Zhu Y."/>
        </authorList>
    </citation>
    <scope>NUCLEOTIDE SEQUENCE [LARGE SCALE GENOMIC DNA]</scope>
    <source>
        <strain evidence="2 3">F0333</strain>
    </source>
</reference>
<dbReference type="STRING" id="888050.HMPREF9004_0561"/>
<keyword evidence="3" id="KW-1185">Reference proteome</keyword>
<sequence length="311" mass="35551">MNTINQSAPHGHQHHNKGGDCLPIHADIPPPSRLSRRHLQHLTDQLDQRAWHTLSFLAEHRFATTSQLARHHQDRHATAASALRQTSRLMRHLADQRLTAHLERRIGGQKAGSTGLIWYLTEAGYRILAIRAGNTTNRRHRQMEPSPTFMAHTLAITEARVQAEEAARTSAMHLIYIETEPLSWRRHLGAHGQIEWVKPDLALTTTLDGYEDHWWLEIDQGTEHPKRLLTKAHAYLRHYEDGSEQVTRGVHPAIVWVTATISRAHQIHDLIARRPELPDGMFTTCHIDHLGAVLTYDQHVAVENHWTIQAK</sequence>
<dbReference type="Proteomes" id="UP000013015">
    <property type="component" value="Unassembled WGS sequence"/>
</dbReference>
<dbReference type="eggNOG" id="ENOG50328GS">
    <property type="taxonomic scope" value="Bacteria"/>
</dbReference>
<accession>N6W814</accession>
<evidence type="ECO:0000313" key="2">
    <source>
        <dbReference type="EMBL" id="ENO18690.1"/>
    </source>
</evidence>
<dbReference type="RefSeq" id="WP_005962290.1">
    <property type="nucleotide sequence ID" value="NZ_CP040505.1"/>
</dbReference>
<organism evidence="2 3">
    <name type="scientific">Schaalia cardiffensis F0333</name>
    <dbReference type="NCBI Taxonomy" id="888050"/>
    <lineage>
        <taxon>Bacteria</taxon>
        <taxon>Bacillati</taxon>
        <taxon>Actinomycetota</taxon>
        <taxon>Actinomycetes</taxon>
        <taxon>Actinomycetales</taxon>
        <taxon>Actinomycetaceae</taxon>
        <taxon>Schaalia</taxon>
    </lineage>
</organism>
<dbReference type="HOGENOM" id="CLU_067990_0_0_11"/>
<evidence type="ECO:0000256" key="1">
    <source>
        <dbReference type="SAM" id="MobiDB-lite"/>
    </source>
</evidence>
<evidence type="ECO:0000313" key="3">
    <source>
        <dbReference type="Proteomes" id="UP000013015"/>
    </source>
</evidence>
<protein>
    <recommendedName>
        <fullName evidence="4">Replication-relaxation</fullName>
    </recommendedName>
</protein>
<feature type="region of interest" description="Disordered" evidence="1">
    <location>
        <begin position="1"/>
        <end position="29"/>
    </location>
</feature>
<evidence type="ECO:0008006" key="4">
    <source>
        <dbReference type="Google" id="ProtNLM"/>
    </source>
</evidence>
<dbReference type="InterPro" id="IPR025855">
    <property type="entry name" value="Replic_Relax"/>
</dbReference>
<dbReference type="AlphaFoldDB" id="N6W814"/>
<name>N6W814_9ACTO</name>